<reference evidence="7" key="1">
    <citation type="submission" date="2023-02" db="EMBL/GenBank/DDBJ databases">
        <title>Georgenia sp.10Sc9-8, isolated from a soil sample collected from the Taklamakan desert.</title>
        <authorList>
            <person name="Liu S."/>
        </authorList>
    </citation>
    <scope>NUCLEOTIDE SEQUENCE</scope>
    <source>
        <strain evidence="7">10Sc9-8</strain>
    </source>
</reference>
<feature type="transmembrane region" description="Helical" evidence="5">
    <location>
        <begin position="369"/>
        <end position="387"/>
    </location>
</feature>
<evidence type="ECO:0000256" key="4">
    <source>
        <dbReference type="ARBA" id="ARBA00023136"/>
    </source>
</evidence>
<evidence type="ECO:0000256" key="3">
    <source>
        <dbReference type="ARBA" id="ARBA00022989"/>
    </source>
</evidence>
<dbReference type="Gene3D" id="1.20.1530.20">
    <property type="match status" value="1"/>
</dbReference>
<proteinExistence type="predicted"/>
<keyword evidence="3 5" id="KW-1133">Transmembrane helix</keyword>
<dbReference type="InterPro" id="IPR038770">
    <property type="entry name" value="Na+/solute_symporter_sf"/>
</dbReference>
<gene>
    <name evidence="7" type="ORF">PU560_15830</name>
</gene>
<evidence type="ECO:0000313" key="8">
    <source>
        <dbReference type="Proteomes" id="UP001165561"/>
    </source>
</evidence>
<name>A0ABT5U495_9MICO</name>
<sequence length="404" mass="41990">MDELHLSYGLAGALAAALALISFKMRQVPVSEPMLALVLGIALGPQLLGLVEISDHVRDLILLEGSRLIVALSVMAAALRFPASDLGRVVRPVLLLLALVMPLAAVISGAASLVMGLPLALAALIGACLCPTDPVLASSVVSGSPAEKDLPGRLRHTLSVESGINDGLALPLVGLALVAVLPAETLGATAGHLTYQVLVGVVIGVAAGALAGWGVRLATKDRELEPAPDLILPLLLAVAVLGLAKVAHTDGILAVFVAGTVYNRLVTGEEREPQQGVDEAVNRYFALPLFLVLGIVLPWDQWADLGPAAALFVLLVLGLRRLPLVLALARPMQLQKQQAVFLGWFGPMGVSSLFYLAHSLDKGVTDPRFFAVGSLMVAVSVVAYGLTSSPGRNLYARSAGRDSS</sequence>
<protein>
    <submittedName>
        <fullName evidence="7">Cation:proton antiporter</fullName>
    </submittedName>
</protein>
<feature type="transmembrane region" description="Helical" evidence="5">
    <location>
        <begin position="163"/>
        <end position="181"/>
    </location>
</feature>
<keyword evidence="2 5" id="KW-0812">Transmembrane</keyword>
<feature type="transmembrane region" description="Helical" evidence="5">
    <location>
        <begin position="339"/>
        <end position="357"/>
    </location>
</feature>
<dbReference type="InterPro" id="IPR004712">
    <property type="entry name" value="Na+/H+_antiporter_fungi"/>
</dbReference>
<comment type="subcellular location">
    <subcellularLocation>
        <location evidence="1">Membrane</location>
        <topology evidence="1">Multi-pass membrane protein</topology>
    </subcellularLocation>
</comment>
<keyword evidence="8" id="KW-1185">Reference proteome</keyword>
<comment type="caution">
    <text evidence="7">The sequence shown here is derived from an EMBL/GenBank/DDBJ whole genome shotgun (WGS) entry which is preliminary data.</text>
</comment>
<evidence type="ECO:0000259" key="6">
    <source>
        <dbReference type="Pfam" id="PF00999"/>
    </source>
</evidence>
<keyword evidence="4 5" id="KW-0472">Membrane</keyword>
<feature type="transmembrane region" description="Helical" evidence="5">
    <location>
        <begin position="193"/>
        <end position="215"/>
    </location>
</feature>
<dbReference type="EMBL" id="JARACI010001172">
    <property type="protein sequence ID" value="MDD9207926.1"/>
    <property type="molecule type" value="Genomic_DNA"/>
</dbReference>
<feature type="transmembrane region" description="Helical" evidence="5">
    <location>
        <begin position="6"/>
        <end position="23"/>
    </location>
</feature>
<evidence type="ECO:0000256" key="2">
    <source>
        <dbReference type="ARBA" id="ARBA00022692"/>
    </source>
</evidence>
<evidence type="ECO:0000256" key="1">
    <source>
        <dbReference type="ARBA" id="ARBA00004141"/>
    </source>
</evidence>
<evidence type="ECO:0000313" key="7">
    <source>
        <dbReference type="EMBL" id="MDD9207926.1"/>
    </source>
</evidence>
<accession>A0ABT5U495</accession>
<evidence type="ECO:0000256" key="5">
    <source>
        <dbReference type="SAM" id="Phobius"/>
    </source>
</evidence>
<feature type="transmembrane region" description="Helical" evidence="5">
    <location>
        <begin position="60"/>
        <end position="81"/>
    </location>
</feature>
<dbReference type="Proteomes" id="UP001165561">
    <property type="component" value="Unassembled WGS sequence"/>
</dbReference>
<dbReference type="InterPro" id="IPR006153">
    <property type="entry name" value="Cation/H_exchanger_TM"/>
</dbReference>
<organism evidence="7 8">
    <name type="scientific">Georgenia halotolerans</name>
    <dbReference type="NCBI Taxonomy" id="3028317"/>
    <lineage>
        <taxon>Bacteria</taxon>
        <taxon>Bacillati</taxon>
        <taxon>Actinomycetota</taxon>
        <taxon>Actinomycetes</taxon>
        <taxon>Micrococcales</taxon>
        <taxon>Bogoriellaceae</taxon>
        <taxon>Georgenia</taxon>
    </lineage>
</organism>
<feature type="transmembrane region" description="Helical" evidence="5">
    <location>
        <begin position="227"/>
        <end position="245"/>
    </location>
</feature>
<feature type="transmembrane region" description="Helical" evidence="5">
    <location>
        <begin position="305"/>
        <end position="327"/>
    </location>
</feature>
<feature type="domain" description="Cation/H+ exchanger transmembrane" evidence="6">
    <location>
        <begin position="15"/>
        <end position="389"/>
    </location>
</feature>
<feature type="transmembrane region" description="Helical" evidence="5">
    <location>
        <begin position="280"/>
        <end position="299"/>
    </location>
</feature>
<feature type="transmembrane region" description="Helical" evidence="5">
    <location>
        <begin position="93"/>
        <end position="114"/>
    </location>
</feature>
<dbReference type="PANTHER" id="PTHR31382:SF1">
    <property type="entry name" value="SODIUM ION_PROTON EXCHANGER (EUROFUNG)"/>
    <property type="match status" value="1"/>
</dbReference>
<dbReference type="PANTHER" id="PTHR31382">
    <property type="entry name" value="NA(+)/H(+) ANTIPORTER"/>
    <property type="match status" value="1"/>
</dbReference>
<dbReference type="Pfam" id="PF00999">
    <property type="entry name" value="Na_H_Exchanger"/>
    <property type="match status" value="1"/>
</dbReference>
<feature type="transmembrane region" description="Helical" evidence="5">
    <location>
        <begin position="35"/>
        <end position="54"/>
    </location>
</feature>